<organism evidence="1 2">
    <name type="scientific">Corchorus olitorius</name>
    <dbReference type="NCBI Taxonomy" id="93759"/>
    <lineage>
        <taxon>Eukaryota</taxon>
        <taxon>Viridiplantae</taxon>
        <taxon>Streptophyta</taxon>
        <taxon>Embryophyta</taxon>
        <taxon>Tracheophyta</taxon>
        <taxon>Spermatophyta</taxon>
        <taxon>Magnoliopsida</taxon>
        <taxon>eudicotyledons</taxon>
        <taxon>Gunneridae</taxon>
        <taxon>Pentapetalae</taxon>
        <taxon>rosids</taxon>
        <taxon>malvids</taxon>
        <taxon>Malvales</taxon>
        <taxon>Malvaceae</taxon>
        <taxon>Grewioideae</taxon>
        <taxon>Apeibeae</taxon>
        <taxon>Corchorus</taxon>
    </lineage>
</organism>
<keyword evidence="2" id="KW-1185">Reference proteome</keyword>
<proteinExistence type="predicted"/>
<dbReference type="Proteomes" id="UP000187203">
    <property type="component" value="Unassembled WGS sequence"/>
</dbReference>
<dbReference type="AlphaFoldDB" id="A0A1R3H3P4"/>
<sequence length="53" mass="5753">MSKAKGSQSPLSLTLPHRIAYHFSVFILNLRGLSNDPRSFLDARLTSGSCSSS</sequence>
<evidence type="ECO:0000313" key="2">
    <source>
        <dbReference type="Proteomes" id="UP000187203"/>
    </source>
</evidence>
<reference evidence="2" key="1">
    <citation type="submission" date="2013-09" db="EMBL/GenBank/DDBJ databases">
        <title>Corchorus olitorius genome sequencing.</title>
        <authorList>
            <person name="Alam M."/>
            <person name="Haque M.S."/>
            <person name="Islam M.S."/>
            <person name="Emdad E.M."/>
            <person name="Islam M.M."/>
            <person name="Ahmed B."/>
            <person name="Halim A."/>
            <person name="Hossen Q.M.M."/>
            <person name="Hossain M.Z."/>
            <person name="Ahmed R."/>
            <person name="Khan M.M."/>
            <person name="Islam R."/>
            <person name="Rashid M.M."/>
            <person name="Khan S.A."/>
            <person name="Rahman M.S."/>
            <person name="Alam M."/>
            <person name="Yahiya A.S."/>
            <person name="Khan M.S."/>
            <person name="Azam M.S."/>
            <person name="Haque T."/>
            <person name="Lashkar M.Z.H."/>
            <person name="Akhand A.I."/>
            <person name="Morshed G."/>
            <person name="Roy S."/>
            <person name="Uddin K.S."/>
            <person name="Rabeya T."/>
            <person name="Hossain A.S."/>
            <person name="Chowdhury A."/>
            <person name="Snigdha A.R."/>
            <person name="Mortoza M.S."/>
            <person name="Matin S.A."/>
            <person name="Hoque S.M.E."/>
            <person name="Islam M.K."/>
            <person name="Roy D.K."/>
            <person name="Haider R."/>
            <person name="Moosa M.M."/>
            <person name="Elias S.M."/>
            <person name="Hasan A.M."/>
            <person name="Jahan S."/>
            <person name="Shafiuddin M."/>
            <person name="Mahmood N."/>
            <person name="Shommy N.S."/>
        </authorList>
    </citation>
    <scope>NUCLEOTIDE SEQUENCE [LARGE SCALE GENOMIC DNA]</scope>
    <source>
        <strain evidence="2">cv. O-4</strain>
    </source>
</reference>
<evidence type="ECO:0000313" key="1">
    <source>
        <dbReference type="EMBL" id="OMO64959.1"/>
    </source>
</evidence>
<dbReference type="EMBL" id="AWUE01020865">
    <property type="protein sequence ID" value="OMO64959.1"/>
    <property type="molecule type" value="Genomic_DNA"/>
</dbReference>
<comment type="caution">
    <text evidence="1">The sequence shown here is derived from an EMBL/GenBank/DDBJ whole genome shotgun (WGS) entry which is preliminary data.</text>
</comment>
<name>A0A1R3H3P4_9ROSI</name>
<gene>
    <name evidence="1" type="ORF">COLO4_31656</name>
</gene>
<protein>
    <submittedName>
        <fullName evidence="1">Uncharacterized protein</fullName>
    </submittedName>
</protein>
<accession>A0A1R3H3P4</accession>